<dbReference type="InterPro" id="IPR001638">
    <property type="entry name" value="Solute-binding_3/MltF_N"/>
</dbReference>
<keyword evidence="8" id="KW-1185">Reference proteome</keyword>
<dbReference type="CDD" id="cd13690">
    <property type="entry name" value="PBP2_GluB"/>
    <property type="match status" value="1"/>
</dbReference>
<dbReference type="AlphaFoldDB" id="A0A164I0T7"/>
<organism evidence="7 8">
    <name type="scientific">Nocardia terpenica</name>
    <dbReference type="NCBI Taxonomy" id="455432"/>
    <lineage>
        <taxon>Bacteria</taxon>
        <taxon>Bacillati</taxon>
        <taxon>Actinomycetota</taxon>
        <taxon>Actinomycetes</taxon>
        <taxon>Mycobacteriales</taxon>
        <taxon>Nocardiaceae</taxon>
        <taxon>Nocardia</taxon>
    </lineage>
</organism>
<dbReference type="PANTHER" id="PTHR30085:SF6">
    <property type="entry name" value="ABC TRANSPORTER GLUTAMINE-BINDING PROTEIN GLNH"/>
    <property type="match status" value="1"/>
</dbReference>
<dbReference type="Proteomes" id="UP000076512">
    <property type="component" value="Unassembled WGS sequence"/>
</dbReference>
<feature type="chain" id="PRO_5038684755" evidence="5">
    <location>
        <begin position="24"/>
        <end position="320"/>
    </location>
</feature>
<dbReference type="STRING" id="455432.AWN90_14710"/>
<evidence type="ECO:0000313" key="8">
    <source>
        <dbReference type="Proteomes" id="UP000076512"/>
    </source>
</evidence>
<protein>
    <submittedName>
        <fullName evidence="7">ABC transporter substrate-binding protein</fullName>
    </submittedName>
</protein>
<proteinExistence type="inferred from homology"/>
<dbReference type="GO" id="GO:0030288">
    <property type="term" value="C:outer membrane-bounded periplasmic space"/>
    <property type="evidence" value="ECO:0007669"/>
    <property type="project" value="TreeGrafter"/>
</dbReference>
<evidence type="ECO:0000256" key="4">
    <source>
        <dbReference type="RuleBase" id="RU003744"/>
    </source>
</evidence>
<accession>A0A164I0T7</accession>
<comment type="caution">
    <text evidence="7">The sequence shown here is derived from an EMBL/GenBank/DDBJ whole genome shotgun (WGS) entry which is preliminary data.</text>
</comment>
<dbReference type="EMBL" id="LWGR01000021">
    <property type="protein sequence ID" value="KZM68994.1"/>
    <property type="molecule type" value="Genomic_DNA"/>
</dbReference>
<feature type="domain" description="Solute-binding protein family 3/N-terminal" evidence="6">
    <location>
        <begin position="85"/>
        <end position="307"/>
    </location>
</feature>
<evidence type="ECO:0000313" key="7">
    <source>
        <dbReference type="EMBL" id="KZM68994.1"/>
    </source>
</evidence>
<keyword evidence="3 5" id="KW-0732">Signal</keyword>
<reference evidence="7 8" key="1">
    <citation type="submission" date="2016-04" db="EMBL/GenBank/DDBJ databases">
        <authorList>
            <person name="Evans L.H."/>
            <person name="Alamgir A."/>
            <person name="Owens N."/>
            <person name="Weber N.D."/>
            <person name="Virtaneva K."/>
            <person name="Barbian K."/>
            <person name="Babar A."/>
            <person name="Rosenke K."/>
        </authorList>
    </citation>
    <scope>NUCLEOTIDE SEQUENCE [LARGE SCALE GENOMIC DNA]</scope>
    <source>
        <strain evidence="7 8">IFM 0406</strain>
    </source>
</reference>
<dbReference type="SMART" id="SM00062">
    <property type="entry name" value="PBPb"/>
    <property type="match status" value="1"/>
</dbReference>
<dbReference type="RefSeq" id="WP_067581061.1">
    <property type="nucleotide sequence ID" value="NZ_JABMCZ010000002.1"/>
</dbReference>
<sequence length="320" mass="33743">MRSARLPRTAVLLAGLLVAGCGADVAVPASPAVSAVKPMPPGAAPVTGMAPPDNSCDAEASLRPGPNSATIAPGSTMDRIRAKGRLTVGVDQNTYLFGFRDPASGQLHGFDIDLARELAFALLGDRDKIEFRSVATADRVPVLQQGQVDLVVRTFSTTCDRRRDVDFSSVYYRAAQRILAPRGSGITKAEELSGRRVCVTFGADSAAPLLALPKPASVLGVENWTDCLVALQQGQVDAISTDESILAGLAAQDDNLQVVGAPMGFENYAVGVPKGQSDMVRFLNGVLERIRTDGTWQRLYDANLTALGPAPAPPPARYSD</sequence>
<evidence type="ECO:0000256" key="5">
    <source>
        <dbReference type="SAM" id="SignalP"/>
    </source>
</evidence>
<evidence type="ECO:0000256" key="1">
    <source>
        <dbReference type="ARBA" id="ARBA00010333"/>
    </source>
</evidence>
<dbReference type="PROSITE" id="PS01039">
    <property type="entry name" value="SBP_BACTERIAL_3"/>
    <property type="match status" value="1"/>
</dbReference>
<feature type="signal peptide" evidence="5">
    <location>
        <begin position="1"/>
        <end position="23"/>
    </location>
</feature>
<comment type="similarity">
    <text evidence="1 4">Belongs to the bacterial solute-binding protein 3 family.</text>
</comment>
<dbReference type="InterPro" id="IPR051455">
    <property type="entry name" value="Bact_solute-bind_prot3"/>
</dbReference>
<name>A0A164I0T7_9NOCA</name>
<dbReference type="GO" id="GO:0006865">
    <property type="term" value="P:amino acid transport"/>
    <property type="evidence" value="ECO:0007669"/>
    <property type="project" value="TreeGrafter"/>
</dbReference>
<keyword evidence="2" id="KW-0813">Transport</keyword>
<dbReference type="SUPFAM" id="SSF53850">
    <property type="entry name" value="Periplasmic binding protein-like II"/>
    <property type="match status" value="1"/>
</dbReference>
<dbReference type="Pfam" id="PF00497">
    <property type="entry name" value="SBP_bac_3"/>
    <property type="match status" value="1"/>
</dbReference>
<evidence type="ECO:0000259" key="6">
    <source>
        <dbReference type="SMART" id="SM00062"/>
    </source>
</evidence>
<dbReference type="PANTHER" id="PTHR30085">
    <property type="entry name" value="AMINO ACID ABC TRANSPORTER PERMEASE"/>
    <property type="match status" value="1"/>
</dbReference>
<gene>
    <name evidence="7" type="ORF">AWN90_14710</name>
</gene>
<dbReference type="Gene3D" id="3.40.190.10">
    <property type="entry name" value="Periplasmic binding protein-like II"/>
    <property type="match status" value="2"/>
</dbReference>
<dbReference type="GO" id="GO:0005576">
    <property type="term" value="C:extracellular region"/>
    <property type="evidence" value="ECO:0007669"/>
    <property type="project" value="TreeGrafter"/>
</dbReference>
<evidence type="ECO:0000256" key="3">
    <source>
        <dbReference type="ARBA" id="ARBA00022729"/>
    </source>
</evidence>
<dbReference type="PROSITE" id="PS51257">
    <property type="entry name" value="PROKAR_LIPOPROTEIN"/>
    <property type="match status" value="1"/>
</dbReference>
<dbReference type="InterPro" id="IPR018313">
    <property type="entry name" value="SBP_3_CS"/>
</dbReference>
<evidence type="ECO:0000256" key="2">
    <source>
        <dbReference type="ARBA" id="ARBA00022448"/>
    </source>
</evidence>